<sequence length="153" mass="17474">MSSSAFSLMQEVEEAVPSGNQKPEWLESFLGKTFFDDCLAHPIRKNELNKYCINCNKSACQYCMASGAHRLHRILKVYRHVYRDVVSLAAMEKYIDCSQIQPYRCNKRLVISLSPLPHSGPTSNTGAACETCRRRLTEPELFRYCCIACKEII</sequence>
<dbReference type="Pfam" id="PF00643">
    <property type="entry name" value="zf-B_box"/>
    <property type="match status" value="1"/>
</dbReference>
<keyword evidence="1" id="KW-0479">Metal-binding</keyword>
<dbReference type="AlphaFoldDB" id="A0A6P5TUU7"/>
<reference evidence="4" key="1">
    <citation type="submission" date="2025-08" db="UniProtKB">
        <authorList>
            <consortium name="RefSeq"/>
        </authorList>
    </citation>
    <scope>IDENTIFICATION</scope>
</reference>
<keyword evidence="1" id="KW-0863">Zinc-finger</keyword>
<evidence type="ECO:0000313" key="3">
    <source>
        <dbReference type="Proteomes" id="UP000515124"/>
    </source>
</evidence>
<evidence type="ECO:0000256" key="1">
    <source>
        <dbReference type="PROSITE-ProRule" id="PRU00024"/>
    </source>
</evidence>
<keyword evidence="1" id="KW-0862">Zinc</keyword>
<dbReference type="Gene3D" id="3.30.160.60">
    <property type="entry name" value="Classic Zinc Finger"/>
    <property type="match status" value="1"/>
</dbReference>
<dbReference type="InterPro" id="IPR006734">
    <property type="entry name" value="PLATZ"/>
</dbReference>
<dbReference type="GO" id="GO:0008270">
    <property type="term" value="F:zinc ion binding"/>
    <property type="evidence" value="ECO:0007669"/>
    <property type="project" value="UniProtKB-KW"/>
</dbReference>
<dbReference type="PROSITE" id="PS50119">
    <property type="entry name" value="ZF_BBOX"/>
    <property type="match status" value="1"/>
</dbReference>
<dbReference type="Proteomes" id="UP000515124">
    <property type="component" value="Unplaced"/>
</dbReference>
<dbReference type="InterPro" id="IPR000315">
    <property type="entry name" value="Znf_B-box"/>
</dbReference>
<evidence type="ECO:0000259" key="2">
    <source>
        <dbReference type="PROSITE" id="PS50119"/>
    </source>
</evidence>
<dbReference type="KEGG" id="pavi:110771004"/>
<dbReference type="Pfam" id="PF04640">
    <property type="entry name" value="PLATZ"/>
    <property type="match status" value="1"/>
</dbReference>
<accession>A0A6P5TUU7</accession>
<dbReference type="SUPFAM" id="SSF57845">
    <property type="entry name" value="B-box zinc-binding domain"/>
    <property type="match status" value="1"/>
</dbReference>
<proteinExistence type="predicted"/>
<evidence type="ECO:0000313" key="4">
    <source>
        <dbReference type="RefSeq" id="XP_021830922.1"/>
    </source>
</evidence>
<keyword evidence="3" id="KW-1185">Reference proteome</keyword>
<gene>
    <name evidence="4" type="primary">LOC110771004</name>
</gene>
<name>A0A6P5TUU7_PRUAV</name>
<dbReference type="CDD" id="cd19756">
    <property type="entry name" value="Bbox2"/>
    <property type="match status" value="1"/>
</dbReference>
<protein>
    <submittedName>
        <fullName evidence="4">Uncharacterized protein LOC110771004</fullName>
    </submittedName>
</protein>
<dbReference type="RefSeq" id="XP_021830922.1">
    <property type="nucleotide sequence ID" value="XM_021975230.1"/>
</dbReference>
<organism evidence="3 4">
    <name type="scientific">Prunus avium</name>
    <name type="common">Cherry</name>
    <name type="synonym">Cerasus avium</name>
    <dbReference type="NCBI Taxonomy" id="42229"/>
    <lineage>
        <taxon>Eukaryota</taxon>
        <taxon>Viridiplantae</taxon>
        <taxon>Streptophyta</taxon>
        <taxon>Embryophyta</taxon>
        <taxon>Tracheophyta</taxon>
        <taxon>Spermatophyta</taxon>
        <taxon>Magnoliopsida</taxon>
        <taxon>eudicotyledons</taxon>
        <taxon>Gunneridae</taxon>
        <taxon>Pentapetalae</taxon>
        <taxon>rosids</taxon>
        <taxon>fabids</taxon>
        <taxon>Rosales</taxon>
        <taxon>Rosaceae</taxon>
        <taxon>Amygdaloideae</taxon>
        <taxon>Amygdaleae</taxon>
        <taxon>Prunus</taxon>
    </lineage>
</organism>
<dbReference type="GeneID" id="110771004"/>
<feature type="domain" description="B box-type" evidence="2">
    <location>
        <begin position="38"/>
        <end position="77"/>
    </location>
</feature>
<dbReference type="PANTHER" id="PTHR31065:SF9">
    <property type="entry name" value="TRANSCRIPTION FACTOR FAMILY PROTEIN, PUTATIVE-RELATED"/>
    <property type="match status" value="1"/>
</dbReference>
<dbReference type="PANTHER" id="PTHR31065">
    <property type="entry name" value="PLATZ TRANSCRIPTION FACTOR FAMILY PROTEIN"/>
    <property type="match status" value="1"/>
</dbReference>